<accession>A0A484BPQ1</accession>
<organism evidence="1 2">
    <name type="scientific">Drosophila navojoa</name>
    <name type="common">Fruit fly</name>
    <dbReference type="NCBI Taxonomy" id="7232"/>
    <lineage>
        <taxon>Eukaryota</taxon>
        <taxon>Metazoa</taxon>
        <taxon>Ecdysozoa</taxon>
        <taxon>Arthropoda</taxon>
        <taxon>Hexapoda</taxon>
        <taxon>Insecta</taxon>
        <taxon>Pterygota</taxon>
        <taxon>Neoptera</taxon>
        <taxon>Endopterygota</taxon>
        <taxon>Diptera</taxon>
        <taxon>Brachycera</taxon>
        <taxon>Muscomorpha</taxon>
        <taxon>Ephydroidea</taxon>
        <taxon>Drosophilidae</taxon>
        <taxon>Drosophila</taxon>
    </lineage>
</organism>
<name>A0A484BPQ1_DRONA</name>
<dbReference type="OrthoDB" id="9995210at2759"/>
<comment type="caution">
    <text evidence="1">The sequence shown here is derived from an EMBL/GenBank/DDBJ whole genome shotgun (WGS) entry which is preliminary data.</text>
</comment>
<dbReference type="EMBL" id="LSRL02000013">
    <property type="protein sequence ID" value="TDG50826.1"/>
    <property type="molecule type" value="Genomic_DNA"/>
</dbReference>
<evidence type="ECO:0000313" key="2">
    <source>
        <dbReference type="Proteomes" id="UP000295192"/>
    </source>
</evidence>
<dbReference type="Proteomes" id="UP000295192">
    <property type="component" value="Unassembled WGS sequence"/>
</dbReference>
<keyword evidence="2" id="KW-1185">Reference proteome</keyword>
<sequence>MGERGYSLLQYATERAPLPLDGYTPEEADQFKDSFRQKILDDLKSMSGDQLIELVKQNANKVEEEEQQQIKAGAQPNPVQDDADLIDANIIAEMVAGICTKSQKATFIKVITKYIR</sequence>
<gene>
    <name evidence="1" type="ORF">AWZ03_002815</name>
</gene>
<proteinExistence type="predicted"/>
<evidence type="ECO:0000313" key="1">
    <source>
        <dbReference type="EMBL" id="TDG50826.1"/>
    </source>
</evidence>
<dbReference type="AlphaFoldDB" id="A0A484BPQ1"/>
<reference evidence="1 2" key="1">
    <citation type="journal article" date="2019" name="J. Hered.">
        <title>An Improved Genome Assembly for Drosophila navojoa, the Basal Species in the mojavensis Cluster.</title>
        <authorList>
            <person name="Vanderlinde T."/>
            <person name="Dupim E.G."/>
            <person name="Nazario-Yepiz N.O."/>
            <person name="Carvalho A.B."/>
        </authorList>
    </citation>
    <scope>NUCLEOTIDE SEQUENCE [LARGE SCALE GENOMIC DNA]</scope>
    <source>
        <strain evidence="1">Navoj_Jal97</strain>
        <tissue evidence="1">Whole organism</tissue>
    </source>
</reference>
<protein>
    <submittedName>
        <fullName evidence="1">Uncharacterized protein</fullName>
    </submittedName>
</protein>